<dbReference type="AlphaFoldDB" id="A0AA40A0X4"/>
<feature type="signal peptide" evidence="1">
    <location>
        <begin position="1"/>
        <end position="22"/>
    </location>
</feature>
<dbReference type="RefSeq" id="XP_060292113.1">
    <property type="nucleotide sequence ID" value="XM_060448077.1"/>
</dbReference>
<comment type="caution">
    <text evidence="2">The sequence shown here is derived from an EMBL/GenBank/DDBJ whole genome shotgun (WGS) entry which is preliminary data.</text>
</comment>
<dbReference type="EMBL" id="JAUIRO010000007">
    <property type="protein sequence ID" value="KAK0707019.1"/>
    <property type="molecule type" value="Genomic_DNA"/>
</dbReference>
<sequence>MHALLSTSLLLLLLLLLRVTISQTPPPTRIPLACLPNGTPPPTAFTSTYAFTFKRGLNFDFVAAQPRAAAQVCDFAGPMIGHALGGVPGTAATLITPNEATLGALGYVASTVLVAAPAGMAGVLNALLANGTSELYTNPEDILVAAVLEAVDAPLVAVQRGAVVVDPIALAIDGAHDNLEGALEPVDGVLHPVAVGGEGGDAADKMPPSTVNAATLHTGEKRALALMQRPSQIATQYEELIRQDEKELAN</sequence>
<keyword evidence="3" id="KW-1185">Reference proteome</keyword>
<gene>
    <name evidence="2" type="ORF">B0T26DRAFT_876051</name>
</gene>
<evidence type="ECO:0000256" key="1">
    <source>
        <dbReference type="SAM" id="SignalP"/>
    </source>
</evidence>
<dbReference type="Proteomes" id="UP001172101">
    <property type="component" value="Unassembled WGS sequence"/>
</dbReference>
<name>A0AA40A0X4_9PEZI</name>
<accession>A0AA40A0X4</accession>
<organism evidence="2 3">
    <name type="scientific">Lasiosphaeria miniovina</name>
    <dbReference type="NCBI Taxonomy" id="1954250"/>
    <lineage>
        <taxon>Eukaryota</taxon>
        <taxon>Fungi</taxon>
        <taxon>Dikarya</taxon>
        <taxon>Ascomycota</taxon>
        <taxon>Pezizomycotina</taxon>
        <taxon>Sordariomycetes</taxon>
        <taxon>Sordariomycetidae</taxon>
        <taxon>Sordariales</taxon>
        <taxon>Lasiosphaeriaceae</taxon>
        <taxon>Lasiosphaeria</taxon>
    </lineage>
</organism>
<dbReference type="GeneID" id="85331347"/>
<proteinExistence type="predicted"/>
<evidence type="ECO:0000313" key="2">
    <source>
        <dbReference type="EMBL" id="KAK0707019.1"/>
    </source>
</evidence>
<evidence type="ECO:0000313" key="3">
    <source>
        <dbReference type="Proteomes" id="UP001172101"/>
    </source>
</evidence>
<feature type="chain" id="PRO_5041397342" evidence="1">
    <location>
        <begin position="23"/>
        <end position="250"/>
    </location>
</feature>
<reference evidence="2" key="1">
    <citation type="submission" date="2023-06" db="EMBL/GenBank/DDBJ databases">
        <title>Genome-scale phylogeny and comparative genomics of the fungal order Sordariales.</title>
        <authorList>
            <consortium name="Lawrence Berkeley National Laboratory"/>
            <person name="Hensen N."/>
            <person name="Bonometti L."/>
            <person name="Westerberg I."/>
            <person name="Brannstrom I.O."/>
            <person name="Guillou S."/>
            <person name="Cros-Aarteil S."/>
            <person name="Calhoun S."/>
            <person name="Haridas S."/>
            <person name="Kuo A."/>
            <person name="Mondo S."/>
            <person name="Pangilinan J."/>
            <person name="Riley R."/>
            <person name="LaButti K."/>
            <person name="Andreopoulos B."/>
            <person name="Lipzen A."/>
            <person name="Chen C."/>
            <person name="Yanf M."/>
            <person name="Daum C."/>
            <person name="Ng V."/>
            <person name="Clum A."/>
            <person name="Steindorff A."/>
            <person name="Ohm R."/>
            <person name="Martin F."/>
            <person name="Silar P."/>
            <person name="Natvig D."/>
            <person name="Lalanne C."/>
            <person name="Gautier V."/>
            <person name="Ament-velasquez S.L."/>
            <person name="Kruys A."/>
            <person name="Hutchinson M.I."/>
            <person name="Powell A.J."/>
            <person name="Barry K."/>
            <person name="Miller A.N."/>
            <person name="Grigoriev I.V."/>
            <person name="Debuchy R."/>
            <person name="Gladieux P."/>
            <person name="Thoren M.H."/>
            <person name="Johannesson H."/>
        </authorList>
    </citation>
    <scope>NUCLEOTIDE SEQUENCE</scope>
    <source>
        <strain evidence="2">SMH2392-1A</strain>
    </source>
</reference>
<keyword evidence="1" id="KW-0732">Signal</keyword>
<protein>
    <submittedName>
        <fullName evidence="2">Uncharacterized protein</fullName>
    </submittedName>
</protein>